<accession>A0A9W4T9D7</accession>
<organism evidence="2 3">
    <name type="scientific">Funneliformis geosporum</name>
    <dbReference type="NCBI Taxonomy" id="1117311"/>
    <lineage>
        <taxon>Eukaryota</taxon>
        <taxon>Fungi</taxon>
        <taxon>Fungi incertae sedis</taxon>
        <taxon>Mucoromycota</taxon>
        <taxon>Glomeromycotina</taxon>
        <taxon>Glomeromycetes</taxon>
        <taxon>Glomerales</taxon>
        <taxon>Glomeraceae</taxon>
        <taxon>Funneliformis</taxon>
    </lineage>
</organism>
<dbReference type="AlphaFoldDB" id="A0A9W4T9D7"/>
<feature type="region of interest" description="Disordered" evidence="1">
    <location>
        <begin position="1"/>
        <end position="40"/>
    </location>
</feature>
<comment type="caution">
    <text evidence="2">The sequence shown here is derived from an EMBL/GenBank/DDBJ whole genome shotgun (WGS) entry which is preliminary data.</text>
</comment>
<sequence length="40" mass="4717">STRRSEKLTEAINNVNNKNEKPKHNCEEEMNQQTDLQEDT</sequence>
<feature type="compositionally biased region" description="Polar residues" evidence="1">
    <location>
        <begin position="31"/>
        <end position="40"/>
    </location>
</feature>
<dbReference type="EMBL" id="CAMKVN010015947">
    <property type="protein sequence ID" value="CAI2197256.1"/>
    <property type="molecule type" value="Genomic_DNA"/>
</dbReference>
<evidence type="ECO:0000256" key="1">
    <source>
        <dbReference type="SAM" id="MobiDB-lite"/>
    </source>
</evidence>
<name>A0A9W4T9D7_9GLOM</name>
<proteinExistence type="predicted"/>
<gene>
    <name evidence="2" type="ORF">FWILDA_LOCUS17986</name>
</gene>
<dbReference type="Proteomes" id="UP001153678">
    <property type="component" value="Unassembled WGS sequence"/>
</dbReference>
<reference evidence="2" key="1">
    <citation type="submission" date="2022-08" db="EMBL/GenBank/DDBJ databases">
        <authorList>
            <person name="Kallberg Y."/>
            <person name="Tangrot J."/>
            <person name="Rosling A."/>
        </authorList>
    </citation>
    <scope>NUCLEOTIDE SEQUENCE</scope>
    <source>
        <strain evidence="2">Wild A</strain>
    </source>
</reference>
<feature type="compositionally biased region" description="Basic and acidic residues" evidence="1">
    <location>
        <begin position="18"/>
        <end position="27"/>
    </location>
</feature>
<keyword evidence="3" id="KW-1185">Reference proteome</keyword>
<feature type="non-terminal residue" evidence="2">
    <location>
        <position position="1"/>
    </location>
</feature>
<evidence type="ECO:0000313" key="3">
    <source>
        <dbReference type="Proteomes" id="UP001153678"/>
    </source>
</evidence>
<protein>
    <submittedName>
        <fullName evidence="2">18939_t:CDS:1</fullName>
    </submittedName>
</protein>
<evidence type="ECO:0000313" key="2">
    <source>
        <dbReference type="EMBL" id="CAI2197256.1"/>
    </source>
</evidence>